<evidence type="ECO:0000313" key="3">
    <source>
        <dbReference type="EnsemblMetazoa" id="CapteP195019"/>
    </source>
</evidence>
<keyword evidence="1" id="KW-0472">Membrane</keyword>
<dbReference type="HOGENOM" id="CLU_034499_0_0_1"/>
<organism evidence="2">
    <name type="scientific">Capitella teleta</name>
    <name type="common">Polychaete worm</name>
    <dbReference type="NCBI Taxonomy" id="283909"/>
    <lineage>
        <taxon>Eukaryota</taxon>
        <taxon>Metazoa</taxon>
        <taxon>Spiralia</taxon>
        <taxon>Lophotrochozoa</taxon>
        <taxon>Annelida</taxon>
        <taxon>Polychaeta</taxon>
        <taxon>Sedentaria</taxon>
        <taxon>Scolecida</taxon>
        <taxon>Capitellidae</taxon>
        <taxon>Capitella</taxon>
    </lineage>
</organism>
<keyword evidence="1" id="KW-0812">Transmembrane</keyword>
<keyword evidence="1" id="KW-1133">Transmembrane helix</keyword>
<dbReference type="InterPro" id="IPR027417">
    <property type="entry name" value="P-loop_NTPase"/>
</dbReference>
<protein>
    <recommendedName>
        <fullName evidence="5">Sulfotransferase domain-containing protein</fullName>
    </recommendedName>
</protein>
<dbReference type="SUPFAM" id="SSF52540">
    <property type="entry name" value="P-loop containing nucleoside triphosphate hydrolases"/>
    <property type="match status" value="1"/>
</dbReference>
<dbReference type="EnsemblMetazoa" id="CapteT195019">
    <property type="protein sequence ID" value="CapteP195019"/>
    <property type="gene ID" value="CapteG195019"/>
</dbReference>
<dbReference type="PANTHER" id="PTHR33844:SF1">
    <property type="entry name" value="SULFOTRANSFERASE DOMAIN-CONTAINING PROTEIN"/>
    <property type="match status" value="1"/>
</dbReference>
<dbReference type="AlphaFoldDB" id="R7U9V0"/>
<sequence>MALRWCDSIRLIAGNFISKCFFLFLRLIFLVLQSISWKINGITNVTEKNREKGSPVAQAFKKVAWNKYCFLLPPSLRDFILEHDEYVDLDYVVQHDNICLFFFDPHQDVVVFAEAEPGRVLWKSSSDSFVTMSQYKHAERLIVMRMADFHKLCATLPDPTKSVIIMGNTGRCGSTLLTQVYEYSNKVISISEPYPLNNLAVMYRQKGFSSEVLQMTRSIIRMYCRPHKCVPNPEGYLLKPTGPSLACTAPITKLYPQTKTFYLYRQMNNVAKSMYKMSFFLPTMRCTYFFSRFSGNLTEMLFEKTSLPTEGTNRTVTNDHSASIFQAAVATKMYRMMRDDGHQVWGLLFDDIMADKPLAVRAIFKASGLPESLVTDALKAFERDSQTDSVVSMEKLSKIKPLEYTKEDQEESSKILEELGFPRLDQDCHLEGTMDFKEVLGMK</sequence>
<keyword evidence="4" id="KW-1185">Reference proteome</keyword>
<dbReference type="EMBL" id="KB305864">
    <property type="protein sequence ID" value="ELU00588.1"/>
    <property type="molecule type" value="Genomic_DNA"/>
</dbReference>
<accession>R7U9V0</accession>
<dbReference type="Gene3D" id="3.40.50.300">
    <property type="entry name" value="P-loop containing nucleotide triphosphate hydrolases"/>
    <property type="match status" value="1"/>
</dbReference>
<dbReference type="PANTHER" id="PTHR33844">
    <property type="entry name" value="SULFOTRANSFER_1 DOMAIN-CONTAINING PROTEIN"/>
    <property type="match status" value="1"/>
</dbReference>
<evidence type="ECO:0000313" key="4">
    <source>
        <dbReference type="Proteomes" id="UP000014760"/>
    </source>
</evidence>
<dbReference type="Proteomes" id="UP000014760">
    <property type="component" value="Unassembled WGS sequence"/>
</dbReference>
<evidence type="ECO:0000256" key="1">
    <source>
        <dbReference type="SAM" id="Phobius"/>
    </source>
</evidence>
<feature type="transmembrane region" description="Helical" evidence="1">
    <location>
        <begin position="12"/>
        <end position="32"/>
    </location>
</feature>
<reference evidence="4" key="1">
    <citation type="submission" date="2012-12" db="EMBL/GenBank/DDBJ databases">
        <authorList>
            <person name="Hellsten U."/>
            <person name="Grimwood J."/>
            <person name="Chapman J.A."/>
            <person name="Shapiro H."/>
            <person name="Aerts A."/>
            <person name="Otillar R.P."/>
            <person name="Terry A.Y."/>
            <person name="Boore J.L."/>
            <person name="Simakov O."/>
            <person name="Marletaz F."/>
            <person name="Cho S.-J."/>
            <person name="Edsinger-Gonzales E."/>
            <person name="Havlak P."/>
            <person name="Kuo D.-H."/>
            <person name="Larsson T."/>
            <person name="Lv J."/>
            <person name="Arendt D."/>
            <person name="Savage R."/>
            <person name="Osoegawa K."/>
            <person name="de Jong P."/>
            <person name="Lindberg D.R."/>
            <person name="Seaver E.C."/>
            <person name="Weisblat D.A."/>
            <person name="Putnam N.H."/>
            <person name="Grigoriev I.V."/>
            <person name="Rokhsar D.S."/>
        </authorList>
    </citation>
    <scope>NUCLEOTIDE SEQUENCE</scope>
    <source>
        <strain evidence="4">I ESC-2004</strain>
    </source>
</reference>
<gene>
    <name evidence="2" type="ORF">CAPTEDRAFT_195019</name>
</gene>
<name>R7U9V0_CAPTE</name>
<reference evidence="3" key="3">
    <citation type="submission" date="2015-06" db="UniProtKB">
        <authorList>
            <consortium name="EnsemblMetazoa"/>
        </authorList>
    </citation>
    <scope>IDENTIFICATION</scope>
</reference>
<dbReference type="STRING" id="283909.R7U9V0"/>
<evidence type="ECO:0000313" key="2">
    <source>
        <dbReference type="EMBL" id="ELU00588.1"/>
    </source>
</evidence>
<dbReference type="EMBL" id="AMQN01009645">
    <property type="status" value="NOT_ANNOTATED_CDS"/>
    <property type="molecule type" value="Genomic_DNA"/>
</dbReference>
<dbReference type="OMA" id="YHAFITE"/>
<dbReference type="OrthoDB" id="5912733at2759"/>
<evidence type="ECO:0008006" key="5">
    <source>
        <dbReference type="Google" id="ProtNLM"/>
    </source>
</evidence>
<proteinExistence type="predicted"/>
<reference evidence="2 4" key="2">
    <citation type="journal article" date="2013" name="Nature">
        <title>Insights into bilaterian evolution from three spiralian genomes.</title>
        <authorList>
            <person name="Simakov O."/>
            <person name="Marletaz F."/>
            <person name="Cho S.J."/>
            <person name="Edsinger-Gonzales E."/>
            <person name="Havlak P."/>
            <person name="Hellsten U."/>
            <person name="Kuo D.H."/>
            <person name="Larsson T."/>
            <person name="Lv J."/>
            <person name="Arendt D."/>
            <person name="Savage R."/>
            <person name="Osoegawa K."/>
            <person name="de Jong P."/>
            <person name="Grimwood J."/>
            <person name="Chapman J.A."/>
            <person name="Shapiro H."/>
            <person name="Aerts A."/>
            <person name="Otillar R.P."/>
            <person name="Terry A.Y."/>
            <person name="Boore J.L."/>
            <person name="Grigoriev I.V."/>
            <person name="Lindberg D.R."/>
            <person name="Seaver E.C."/>
            <person name="Weisblat D.A."/>
            <person name="Putnam N.H."/>
            <person name="Rokhsar D.S."/>
        </authorList>
    </citation>
    <scope>NUCLEOTIDE SEQUENCE</scope>
    <source>
        <strain evidence="2 4">I ESC-2004</strain>
    </source>
</reference>